<evidence type="ECO:0000313" key="2">
    <source>
        <dbReference type="Proteomes" id="UP000198850"/>
    </source>
</evidence>
<dbReference type="EMBL" id="FNRA01000009">
    <property type="protein sequence ID" value="SEB04429.1"/>
    <property type="molecule type" value="Genomic_DNA"/>
</dbReference>
<dbReference type="STRING" id="425514.SAMN05443550_10928"/>
<proteinExistence type="predicted"/>
<organism evidence="1 2">
    <name type="scientific">Pedobacter hartonius</name>
    <dbReference type="NCBI Taxonomy" id="425514"/>
    <lineage>
        <taxon>Bacteria</taxon>
        <taxon>Pseudomonadati</taxon>
        <taxon>Bacteroidota</taxon>
        <taxon>Sphingobacteriia</taxon>
        <taxon>Sphingobacteriales</taxon>
        <taxon>Sphingobacteriaceae</taxon>
        <taxon>Pedobacter</taxon>
    </lineage>
</organism>
<protein>
    <submittedName>
        <fullName evidence="1">Uncharacterized protein</fullName>
    </submittedName>
</protein>
<name>A0A1H4G4B5_9SPHI</name>
<dbReference type="Proteomes" id="UP000198850">
    <property type="component" value="Unassembled WGS sequence"/>
</dbReference>
<dbReference type="AlphaFoldDB" id="A0A1H4G4B5"/>
<evidence type="ECO:0000313" key="1">
    <source>
        <dbReference type="EMBL" id="SEB04429.1"/>
    </source>
</evidence>
<accession>A0A1H4G4B5</accession>
<keyword evidence="2" id="KW-1185">Reference proteome</keyword>
<sequence length="52" mass="5713">MTTGCSELDKLTKIFLLLFMLRRGTSNSSIDVELIATRKVELKLDIPGGISS</sequence>
<gene>
    <name evidence="1" type="ORF">SAMN05443550_10928</name>
</gene>
<reference evidence="1 2" key="1">
    <citation type="submission" date="2016-10" db="EMBL/GenBank/DDBJ databases">
        <authorList>
            <person name="de Groot N.N."/>
        </authorList>
    </citation>
    <scope>NUCLEOTIDE SEQUENCE [LARGE SCALE GENOMIC DNA]</scope>
    <source>
        <strain evidence="1 2">DSM 19033</strain>
    </source>
</reference>